<name>A0ABU5UUM9_NODSP</name>
<protein>
    <submittedName>
        <fullName evidence="1">Uncharacterized protein</fullName>
    </submittedName>
</protein>
<dbReference type="EMBL" id="JAYGHK010000064">
    <property type="protein sequence ID" value="MEA5609832.1"/>
    <property type="molecule type" value="Genomic_DNA"/>
</dbReference>
<evidence type="ECO:0000313" key="1">
    <source>
        <dbReference type="EMBL" id="MEA5609832.1"/>
    </source>
</evidence>
<reference evidence="1 2" key="1">
    <citation type="submission" date="2023-12" db="EMBL/GenBank/DDBJ databases">
        <title>Baltic Sea Cyanobacteria.</title>
        <authorList>
            <person name="Delbaje E."/>
            <person name="Fewer D.P."/>
            <person name="Shishido T.K."/>
        </authorList>
    </citation>
    <scope>NUCLEOTIDE SEQUENCE [LARGE SCALE GENOMIC DNA]</scope>
    <source>
        <strain evidence="1 2">UHCC 0060</strain>
    </source>
</reference>
<dbReference type="RefSeq" id="WP_323244496.1">
    <property type="nucleotide sequence ID" value="NZ_JAYGHK010000064.1"/>
</dbReference>
<keyword evidence="2" id="KW-1185">Reference proteome</keyword>
<sequence>MSQYTEYHEAHGMPVSVTKYEPEDWELEVQEYEQREKEMKNNLAIALNSTLAAKFQIENLNNPNTPYEVRIELISRFLDSTIKSIREVQGLTDIE</sequence>
<gene>
    <name evidence="1" type="ORF">VB695_17465</name>
</gene>
<accession>A0ABU5UUM9</accession>
<dbReference type="Proteomes" id="UP001303285">
    <property type="component" value="Unassembled WGS sequence"/>
</dbReference>
<evidence type="ECO:0000313" key="2">
    <source>
        <dbReference type="Proteomes" id="UP001303285"/>
    </source>
</evidence>
<organism evidence="1 2">
    <name type="scientific">Nodularia spumigena UHCC 0060</name>
    <dbReference type="NCBI Taxonomy" id="3110300"/>
    <lineage>
        <taxon>Bacteria</taxon>
        <taxon>Bacillati</taxon>
        <taxon>Cyanobacteriota</taxon>
        <taxon>Cyanophyceae</taxon>
        <taxon>Nostocales</taxon>
        <taxon>Nodulariaceae</taxon>
        <taxon>Nodularia</taxon>
    </lineage>
</organism>
<comment type="caution">
    <text evidence="1">The sequence shown here is derived from an EMBL/GenBank/DDBJ whole genome shotgun (WGS) entry which is preliminary data.</text>
</comment>
<proteinExistence type="predicted"/>